<keyword evidence="3 6" id="KW-0413">Isomerase</keyword>
<dbReference type="GO" id="GO:0009982">
    <property type="term" value="F:pseudouridine synthase activity"/>
    <property type="evidence" value="ECO:0000318"/>
    <property type="project" value="GO_Central"/>
</dbReference>
<dbReference type="NCBIfam" id="TIGR00071">
    <property type="entry name" value="hisT_truA"/>
    <property type="match status" value="1"/>
</dbReference>
<dbReference type="HOGENOM" id="CLU_014673_0_0_1"/>
<evidence type="ECO:0000313" key="8">
    <source>
        <dbReference type="EMBL" id="ERN02015.1"/>
    </source>
</evidence>
<keyword evidence="2 6" id="KW-0819">tRNA processing</keyword>
<dbReference type="EMBL" id="KI394661">
    <property type="protein sequence ID" value="ERN02015.1"/>
    <property type="molecule type" value="Genomic_DNA"/>
</dbReference>
<evidence type="ECO:0000256" key="6">
    <source>
        <dbReference type="RuleBase" id="RU003792"/>
    </source>
</evidence>
<dbReference type="FunFam" id="3.30.70.580:FF:000001">
    <property type="entry name" value="tRNA pseudouridine synthase A"/>
    <property type="match status" value="1"/>
</dbReference>
<evidence type="ECO:0000259" key="7">
    <source>
        <dbReference type="Pfam" id="PF01416"/>
    </source>
</evidence>
<dbReference type="Gene3D" id="3.30.70.580">
    <property type="entry name" value="Pseudouridine synthase I, catalytic domain, N-terminal subdomain"/>
    <property type="match status" value="1"/>
</dbReference>
<name>W1P4X5_AMBTC</name>
<evidence type="ECO:0000256" key="5">
    <source>
        <dbReference type="PIRSR" id="PIRSR001430-2"/>
    </source>
</evidence>
<evidence type="ECO:0000313" key="9">
    <source>
        <dbReference type="Proteomes" id="UP000017836"/>
    </source>
</evidence>
<sequence>MLPGGAEEPNSSAKLPLPCHKWRLLISYDGTKFSGWQYQRWPPTIQCAIEKALMVATKLERHELCLVGASRTDTGVHAWGQVAQFVTPFSYDNLENLHAAVNGLLPSEIRVREISAARPEFHARFSSESKVYCYKIYNNPVMDPFQSLYAYHVPHRLNVTVMREAAKNFVGKHDFTSFSNHSRGDRVVNPVKEIFQFKVIEMGALLQLEVEGSGFLYRQVRNMVALLLQIGREALPADIVPAILACRDRKALAKVTLITPPHGLCLMFIKYNKELLQPPLGAPPTSFGRLRQILHFKVFDIVKSYVSYRI</sequence>
<dbReference type="SUPFAM" id="SSF55120">
    <property type="entry name" value="Pseudouridine synthase"/>
    <property type="match status" value="1"/>
</dbReference>
<dbReference type="InterPro" id="IPR020094">
    <property type="entry name" value="TruA/RsuA/RluB/E/F_N"/>
</dbReference>
<dbReference type="PIRSF" id="PIRSF001430">
    <property type="entry name" value="tRNA_psdUrid_synth"/>
    <property type="match status" value="1"/>
</dbReference>
<dbReference type="InterPro" id="IPR020103">
    <property type="entry name" value="PsdUridine_synth_cat_dom_sf"/>
</dbReference>
<evidence type="ECO:0000256" key="4">
    <source>
        <dbReference type="PIRSR" id="PIRSR001430-1"/>
    </source>
</evidence>
<dbReference type="InterPro" id="IPR001406">
    <property type="entry name" value="PsdUridine_synth_TruA"/>
</dbReference>
<dbReference type="Proteomes" id="UP000017836">
    <property type="component" value="Unassembled WGS sequence"/>
</dbReference>
<dbReference type="EC" id="5.4.99.12" evidence="6"/>
<dbReference type="Pfam" id="PF01416">
    <property type="entry name" value="PseudoU_synth_1"/>
    <property type="match status" value="2"/>
</dbReference>
<dbReference type="STRING" id="13333.W1P4X5"/>
<comment type="catalytic activity">
    <reaction evidence="6">
        <text>uridine(38/39/40) in tRNA = pseudouridine(38/39/40) in tRNA</text>
        <dbReference type="Rhea" id="RHEA:22376"/>
        <dbReference type="Rhea" id="RHEA-COMP:10085"/>
        <dbReference type="Rhea" id="RHEA-COMP:10087"/>
        <dbReference type="ChEBI" id="CHEBI:65314"/>
        <dbReference type="ChEBI" id="CHEBI:65315"/>
        <dbReference type="EC" id="5.4.99.12"/>
    </reaction>
</comment>
<dbReference type="eggNOG" id="KOG4393">
    <property type="taxonomic scope" value="Eukaryota"/>
</dbReference>
<protein>
    <recommendedName>
        <fullName evidence="6">tRNA pseudouridine synthase</fullName>
        <ecNumber evidence="6">5.4.99.12</ecNumber>
    </recommendedName>
</protein>
<dbReference type="PANTHER" id="PTHR11142">
    <property type="entry name" value="PSEUDOURIDYLATE SYNTHASE"/>
    <property type="match status" value="1"/>
</dbReference>
<dbReference type="Gene3D" id="3.30.70.660">
    <property type="entry name" value="Pseudouridine synthase I, catalytic domain, C-terminal subdomain"/>
    <property type="match status" value="1"/>
</dbReference>
<feature type="active site" description="Nucleophile" evidence="4">
    <location>
        <position position="73"/>
    </location>
</feature>
<accession>W1P4X5</accession>
<feature type="domain" description="Pseudouridine synthase I TruA alpha/beta" evidence="7">
    <location>
        <begin position="26"/>
        <end position="125"/>
    </location>
</feature>
<reference evidence="9" key="1">
    <citation type="journal article" date="2013" name="Science">
        <title>The Amborella genome and the evolution of flowering plants.</title>
        <authorList>
            <consortium name="Amborella Genome Project"/>
        </authorList>
    </citation>
    <scope>NUCLEOTIDE SEQUENCE [LARGE SCALE GENOMIC DNA]</scope>
</reference>
<feature type="domain" description="Pseudouridine synthase I TruA alpha/beta" evidence="7">
    <location>
        <begin position="165"/>
        <end position="272"/>
    </location>
</feature>
<comment type="similarity">
    <text evidence="1 6">Belongs to the tRNA pseudouridine synthase TruA family.</text>
</comment>
<feature type="binding site" evidence="5">
    <location>
        <position position="132"/>
    </location>
    <ligand>
        <name>substrate</name>
    </ligand>
</feature>
<evidence type="ECO:0000256" key="3">
    <source>
        <dbReference type="ARBA" id="ARBA00023235"/>
    </source>
</evidence>
<dbReference type="InterPro" id="IPR020097">
    <property type="entry name" value="PsdUridine_synth_TruA_a/b_dom"/>
</dbReference>
<evidence type="ECO:0000256" key="2">
    <source>
        <dbReference type="ARBA" id="ARBA00022694"/>
    </source>
</evidence>
<dbReference type="AlphaFoldDB" id="W1P4X5"/>
<dbReference type="HAMAP" id="MF_00171">
    <property type="entry name" value="TruA"/>
    <property type="match status" value="1"/>
</dbReference>
<gene>
    <name evidence="8" type="ORF">AMTR_s00045p00102200</name>
</gene>
<evidence type="ECO:0000256" key="1">
    <source>
        <dbReference type="ARBA" id="ARBA00009375"/>
    </source>
</evidence>
<dbReference type="PANTHER" id="PTHR11142:SF0">
    <property type="entry name" value="TRNA PSEUDOURIDINE SYNTHASE-LIKE 1"/>
    <property type="match status" value="1"/>
</dbReference>
<dbReference type="GO" id="GO:0160147">
    <property type="term" value="F:tRNA pseudouridine(38-40) synthase activity"/>
    <property type="evidence" value="ECO:0007669"/>
    <property type="project" value="UniProtKB-EC"/>
</dbReference>
<dbReference type="GO" id="GO:0031119">
    <property type="term" value="P:tRNA pseudouridine synthesis"/>
    <property type="evidence" value="ECO:0000318"/>
    <property type="project" value="GO_Central"/>
</dbReference>
<proteinExistence type="inferred from homology"/>
<dbReference type="Gramene" id="ERN02015">
    <property type="protein sequence ID" value="ERN02015"/>
    <property type="gene ID" value="AMTR_s00045p00102200"/>
</dbReference>
<organism evidence="8 9">
    <name type="scientific">Amborella trichopoda</name>
    <dbReference type="NCBI Taxonomy" id="13333"/>
    <lineage>
        <taxon>Eukaryota</taxon>
        <taxon>Viridiplantae</taxon>
        <taxon>Streptophyta</taxon>
        <taxon>Embryophyta</taxon>
        <taxon>Tracheophyta</taxon>
        <taxon>Spermatophyta</taxon>
        <taxon>Magnoliopsida</taxon>
        <taxon>Amborellales</taxon>
        <taxon>Amborellaceae</taxon>
        <taxon>Amborella</taxon>
    </lineage>
</organism>
<dbReference type="CDD" id="cd02570">
    <property type="entry name" value="PseudoU_synth_EcTruA"/>
    <property type="match status" value="1"/>
</dbReference>
<dbReference type="GO" id="GO:0003723">
    <property type="term" value="F:RNA binding"/>
    <property type="evidence" value="ECO:0007669"/>
    <property type="project" value="InterPro"/>
</dbReference>
<keyword evidence="9" id="KW-1185">Reference proteome</keyword>
<dbReference type="InterPro" id="IPR020095">
    <property type="entry name" value="PsdUridine_synth_TruA_C"/>
</dbReference>
<dbReference type="OMA" id="RKYSYHI"/>